<accession>A0A7W7CLT7</accession>
<protein>
    <submittedName>
        <fullName evidence="1">Uncharacterized protein</fullName>
    </submittedName>
</protein>
<proteinExistence type="predicted"/>
<sequence>MSQQQFVDALRVRWIPIMRSRGWHAELIDPDGTDPILLIDHDERFVRVPLNLVAGADLTDEAVDATLELWADLVPVSDPEAAEAAMPSVGWDFTGRPGWQLVVRRARRWICWDTGPLTTTAIEGRLWNRALRRAAEQELHFDGDRRCARLRCTPGPAAAAFAWPARLERAGAAESAVLVCGPDVVYLGEASLLRRLRSTELPYGILLRTAQLHAMSTHLRALAHGGR</sequence>
<dbReference type="AlphaFoldDB" id="A0A7W7CLT7"/>
<gene>
    <name evidence="1" type="ORF">HNR67_007917</name>
</gene>
<dbReference type="EMBL" id="JACHMH010000001">
    <property type="protein sequence ID" value="MBB4681799.1"/>
    <property type="molecule type" value="Genomic_DNA"/>
</dbReference>
<name>A0A7W7CLT7_9PSEU</name>
<comment type="caution">
    <text evidence="1">The sequence shown here is derived from an EMBL/GenBank/DDBJ whole genome shotgun (WGS) entry which is preliminary data.</text>
</comment>
<reference evidence="1 2" key="1">
    <citation type="submission" date="2020-08" db="EMBL/GenBank/DDBJ databases">
        <title>Sequencing the genomes of 1000 actinobacteria strains.</title>
        <authorList>
            <person name="Klenk H.-P."/>
        </authorList>
    </citation>
    <scope>NUCLEOTIDE SEQUENCE [LARGE SCALE GENOMIC DNA]</scope>
    <source>
        <strain evidence="1 2">DSM 44230</strain>
    </source>
</reference>
<keyword evidence="2" id="KW-1185">Reference proteome</keyword>
<organism evidence="1 2">
    <name type="scientific">Crossiella cryophila</name>
    <dbReference type="NCBI Taxonomy" id="43355"/>
    <lineage>
        <taxon>Bacteria</taxon>
        <taxon>Bacillati</taxon>
        <taxon>Actinomycetota</taxon>
        <taxon>Actinomycetes</taxon>
        <taxon>Pseudonocardiales</taxon>
        <taxon>Pseudonocardiaceae</taxon>
        <taxon>Crossiella</taxon>
    </lineage>
</organism>
<dbReference type="Proteomes" id="UP000533598">
    <property type="component" value="Unassembled WGS sequence"/>
</dbReference>
<evidence type="ECO:0000313" key="1">
    <source>
        <dbReference type="EMBL" id="MBB4681799.1"/>
    </source>
</evidence>
<dbReference type="RefSeq" id="WP_185008646.1">
    <property type="nucleotide sequence ID" value="NZ_BAAAUI010000082.1"/>
</dbReference>
<evidence type="ECO:0000313" key="2">
    <source>
        <dbReference type="Proteomes" id="UP000533598"/>
    </source>
</evidence>